<feature type="binding site" evidence="9">
    <location>
        <position position="350"/>
    </location>
    <ligand>
        <name>Mn(2+)</name>
        <dbReference type="ChEBI" id="CHEBI:29035"/>
        <label>2</label>
    </ligand>
</feature>
<dbReference type="GO" id="GO:0006508">
    <property type="term" value="P:proteolysis"/>
    <property type="evidence" value="ECO:0007669"/>
    <property type="project" value="UniProtKB-KW"/>
</dbReference>
<feature type="binding site" evidence="9">
    <location>
        <position position="348"/>
    </location>
    <ligand>
        <name>Mn(2+)</name>
        <dbReference type="ChEBI" id="CHEBI:29035"/>
        <label>1</label>
    </ligand>
</feature>
<dbReference type="Pfam" id="PF02789">
    <property type="entry name" value="Peptidase_M17_N"/>
    <property type="match status" value="1"/>
</dbReference>
<dbReference type="PANTHER" id="PTHR11963">
    <property type="entry name" value="LEUCINE AMINOPEPTIDASE-RELATED"/>
    <property type="match status" value="1"/>
</dbReference>
<evidence type="ECO:0000313" key="11">
    <source>
        <dbReference type="EMBL" id="KIC71485.1"/>
    </source>
</evidence>
<evidence type="ECO:0000256" key="2">
    <source>
        <dbReference type="ARBA" id="ARBA00000967"/>
    </source>
</evidence>
<protein>
    <recommendedName>
        <fullName evidence="9">Probable cytosol aminopeptidase</fullName>
        <ecNumber evidence="9">3.4.11.1</ecNumber>
    </recommendedName>
    <alternativeName>
        <fullName evidence="9">Leucine aminopeptidase</fullName>
        <shortName evidence="9">LAP</shortName>
        <ecNumber evidence="9">3.4.11.10</ecNumber>
    </alternativeName>
    <alternativeName>
        <fullName evidence="9">Leucyl aminopeptidase</fullName>
    </alternativeName>
</protein>
<dbReference type="InterPro" id="IPR008283">
    <property type="entry name" value="Peptidase_M17_N"/>
</dbReference>
<name>A0A0C1JJF6_9BACT</name>
<comment type="similarity">
    <text evidence="3 9">Belongs to the peptidase M17 family.</text>
</comment>
<dbReference type="InterPro" id="IPR023042">
    <property type="entry name" value="Peptidase_M17_leu_NH2_pept"/>
</dbReference>
<feature type="active site" evidence="9">
    <location>
        <position position="352"/>
    </location>
</feature>
<dbReference type="SUPFAM" id="SSF53187">
    <property type="entry name" value="Zn-dependent exopeptidases"/>
    <property type="match status" value="1"/>
</dbReference>
<dbReference type="PANTHER" id="PTHR11963:SF23">
    <property type="entry name" value="CYTOSOL AMINOPEPTIDASE"/>
    <property type="match status" value="1"/>
</dbReference>
<dbReference type="InterPro" id="IPR043472">
    <property type="entry name" value="Macro_dom-like"/>
</dbReference>
<dbReference type="AlphaFoldDB" id="A0A0C1JJF6"/>
<dbReference type="PRINTS" id="PR00481">
    <property type="entry name" value="LAMNOPPTDASE"/>
</dbReference>
<dbReference type="CDD" id="cd00433">
    <property type="entry name" value="Peptidase_M17"/>
    <property type="match status" value="1"/>
</dbReference>
<dbReference type="GO" id="GO:0070006">
    <property type="term" value="F:metalloaminopeptidase activity"/>
    <property type="evidence" value="ECO:0007669"/>
    <property type="project" value="InterPro"/>
</dbReference>
<dbReference type="NCBIfam" id="NF002073">
    <property type="entry name" value="PRK00913.1-2"/>
    <property type="match status" value="1"/>
</dbReference>
<keyword evidence="8 9" id="KW-0464">Manganese</keyword>
<keyword evidence="5 9" id="KW-0645">Protease</keyword>
<dbReference type="PATRIC" id="fig|362787.3.peg.1390"/>
<dbReference type="Pfam" id="PF00883">
    <property type="entry name" value="Peptidase_M17"/>
    <property type="match status" value="1"/>
</dbReference>
<dbReference type="PROSITE" id="PS00631">
    <property type="entry name" value="CYTOSOL_AP"/>
    <property type="match status" value="1"/>
</dbReference>
<feature type="binding site" evidence="9">
    <location>
        <position position="350"/>
    </location>
    <ligand>
        <name>Mn(2+)</name>
        <dbReference type="ChEBI" id="CHEBI:29035"/>
        <label>1</label>
    </ligand>
</feature>
<comment type="subcellular location">
    <subcellularLocation>
        <location evidence="9">Cytoplasm</location>
    </subcellularLocation>
</comment>
<accession>A0A0C1JJF6</accession>
<dbReference type="Gene3D" id="3.40.220.10">
    <property type="entry name" value="Leucine Aminopeptidase, subunit E, domain 1"/>
    <property type="match status" value="1"/>
</dbReference>
<feature type="binding site" evidence="9">
    <location>
        <position position="266"/>
    </location>
    <ligand>
        <name>Mn(2+)</name>
        <dbReference type="ChEBI" id="CHEBI:29035"/>
        <label>2</label>
    </ligand>
</feature>
<feature type="binding site" evidence="9">
    <location>
        <position position="289"/>
    </location>
    <ligand>
        <name>Mn(2+)</name>
        <dbReference type="ChEBI" id="CHEBI:29035"/>
        <label>2</label>
    </ligand>
</feature>
<evidence type="ECO:0000256" key="7">
    <source>
        <dbReference type="ARBA" id="ARBA00022801"/>
    </source>
</evidence>
<dbReference type="EMBL" id="JSAN01000083">
    <property type="protein sequence ID" value="KIC71485.1"/>
    <property type="molecule type" value="Genomic_DNA"/>
</dbReference>
<feature type="domain" description="Cytosol aminopeptidase" evidence="10">
    <location>
        <begin position="346"/>
        <end position="353"/>
    </location>
</feature>
<gene>
    <name evidence="9 11" type="primary">pepA</name>
    <name evidence="11" type="ORF">DB44_DK00120</name>
</gene>
<sequence length="503" mass="55305">MEYFMEFALTSHIEKRKKADVLVLPFWKGTSQPETAIALHPLKLSLDSVLNTGDFKGKEGETLFLYVEGLVEMRVALLGLGEKNKVSTEALRKSYGCLAKACLGKKLKTLNILMPEFNKTEEDAFIKAITEGLLLPNYVYDRLKSKQEEDDEVTLLQKINFISSNKHVLALAEEVAAICDGVYYTRDLINGNADEITPQYLAKCAQGLSQEYSQIKTTVFDKKRLEKEQMGLLLAVNRGSNLDPALIIMEYKGNPKSKDHTIIIGKGVTYDTGGLNIKPTGGIETMKCDMSGGAACFGTMLAACHLDLKVNLTAIIPATENSVDAASFKPGDVYRSYLGKTVEMTNSDAEGRLILADALAYASQNLKPSRLIDIATLTGAIEISLGSEASGLMSTDDQLAKSLIQAGENTHERLWRMPLYEGYQEKLKSDIADLKSWNGRSGSSCVAAMFLKNFVGKDIPWAHLDIAGTAYVTEPKKYMPKYASGVGVRLLVEFLKQLSMVKK</sequence>
<comment type="function">
    <text evidence="9">Presumably involved in the processing and regular turnover of intracellular proteins. Catalyzes the removal of unsubstituted N-terminal amino acids from various peptides.</text>
</comment>
<evidence type="ECO:0000256" key="4">
    <source>
        <dbReference type="ARBA" id="ARBA00022438"/>
    </source>
</evidence>
<dbReference type="NCBIfam" id="NF002074">
    <property type="entry name" value="PRK00913.1-4"/>
    <property type="match status" value="1"/>
</dbReference>
<comment type="catalytic activity">
    <reaction evidence="1 9">
        <text>Release of an N-terminal amino acid, Xaa-|-Yaa-, in which Xaa is preferably Leu, but may be other amino acids including Pro although not Arg or Lys, and Yaa may be Pro. Amino acid amides and methyl esters are also readily hydrolyzed, but rates on arylamides are exceedingly low.</text>
        <dbReference type="EC" id="3.4.11.1"/>
    </reaction>
</comment>
<evidence type="ECO:0000256" key="5">
    <source>
        <dbReference type="ARBA" id="ARBA00022670"/>
    </source>
</evidence>
<feature type="binding site" evidence="9">
    <location>
        <position position="271"/>
    </location>
    <ligand>
        <name>Mn(2+)</name>
        <dbReference type="ChEBI" id="CHEBI:29035"/>
        <label>2</label>
    </ligand>
</feature>
<dbReference type="Gene3D" id="3.40.630.10">
    <property type="entry name" value="Zn peptidases"/>
    <property type="match status" value="1"/>
</dbReference>
<dbReference type="InterPro" id="IPR011356">
    <property type="entry name" value="Leucine_aapep/pepB"/>
</dbReference>
<organism evidence="11 12">
    <name type="scientific">Candidatus Protochlamydia amoebophila</name>
    <dbReference type="NCBI Taxonomy" id="362787"/>
    <lineage>
        <taxon>Bacteria</taxon>
        <taxon>Pseudomonadati</taxon>
        <taxon>Chlamydiota</taxon>
        <taxon>Chlamydiia</taxon>
        <taxon>Parachlamydiales</taxon>
        <taxon>Parachlamydiaceae</taxon>
        <taxon>Candidatus Protochlamydia</taxon>
    </lineage>
</organism>
<dbReference type="GO" id="GO:0005737">
    <property type="term" value="C:cytoplasm"/>
    <property type="evidence" value="ECO:0007669"/>
    <property type="project" value="UniProtKB-SubCell"/>
</dbReference>
<keyword evidence="9" id="KW-0963">Cytoplasm</keyword>
<evidence type="ECO:0000256" key="3">
    <source>
        <dbReference type="ARBA" id="ARBA00009528"/>
    </source>
</evidence>
<dbReference type="HAMAP" id="MF_00181">
    <property type="entry name" value="Cytosol_peptidase_M17"/>
    <property type="match status" value="1"/>
</dbReference>
<feature type="active site" evidence="9">
    <location>
        <position position="278"/>
    </location>
</feature>
<comment type="cofactor">
    <cofactor evidence="9">
        <name>Mn(2+)</name>
        <dbReference type="ChEBI" id="CHEBI:29035"/>
    </cofactor>
    <text evidence="9">Binds 2 manganese ions per subunit.</text>
</comment>
<keyword evidence="4 9" id="KW-0031">Aminopeptidase</keyword>
<dbReference type="NCBIfam" id="NF002083">
    <property type="entry name" value="PRK00913.3-5"/>
    <property type="match status" value="1"/>
</dbReference>
<evidence type="ECO:0000256" key="1">
    <source>
        <dbReference type="ARBA" id="ARBA00000135"/>
    </source>
</evidence>
<feature type="binding site" evidence="9">
    <location>
        <position position="271"/>
    </location>
    <ligand>
        <name>Mn(2+)</name>
        <dbReference type="ChEBI" id="CHEBI:29035"/>
        <label>1</label>
    </ligand>
</feature>
<dbReference type="EC" id="3.4.11.1" evidence="9"/>
<evidence type="ECO:0000259" key="10">
    <source>
        <dbReference type="PROSITE" id="PS00631"/>
    </source>
</evidence>
<dbReference type="EC" id="3.4.11.10" evidence="9"/>
<keyword evidence="7 9" id="KW-0378">Hydrolase</keyword>
<keyword evidence="6 9" id="KW-0479">Metal-binding</keyword>
<evidence type="ECO:0000256" key="8">
    <source>
        <dbReference type="ARBA" id="ARBA00023211"/>
    </source>
</evidence>
<dbReference type="Proteomes" id="UP000031465">
    <property type="component" value="Unassembled WGS sequence"/>
</dbReference>
<dbReference type="InterPro" id="IPR000819">
    <property type="entry name" value="Peptidase_M17_C"/>
</dbReference>
<evidence type="ECO:0000313" key="12">
    <source>
        <dbReference type="Proteomes" id="UP000031465"/>
    </source>
</evidence>
<proteinExistence type="inferred from homology"/>
<comment type="catalytic activity">
    <reaction evidence="2 9">
        <text>Release of an N-terminal amino acid, preferentially leucine, but not glutamic or aspartic acids.</text>
        <dbReference type="EC" id="3.4.11.10"/>
    </reaction>
</comment>
<reference evidence="11 12" key="1">
    <citation type="journal article" date="2014" name="Mol. Biol. Evol.">
        <title>Massive expansion of Ubiquitination-related gene families within the Chlamydiae.</title>
        <authorList>
            <person name="Domman D."/>
            <person name="Collingro A."/>
            <person name="Lagkouvardos I."/>
            <person name="Gehre L."/>
            <person name="Weinmaier T."/>
            <person name="Rattei T."/>
            <person name="Subtil A."/>
            <person name="Horn M."/>
        </authorList>
    </citation>
    <scope>NUCLEOTIDE SEQUENCE [LARGE SCALE GENOMIC DNA]</scope>
    <source>
        <strain evidence="11 12">EI2</strain>
    </source>
</reference>
<dbReference type="SUPFAM" id="SSF52949">
    <property type="entry name" value="Macro domain-like"/>
    <property type="match status" value="1"/>
</dbReference>
<evidence type="ECO:0000256" key="6">
    <source>
        <dbReference type="ARBA" id="ARBA00022723"/>
    </source>
</evidence>
<dbReference type="GO" id="GO:0030145">
    <property type="term" value="F:manganese ion binding"/>
    <property type="evidence" value="ECO:0007669"/>
    <property type="project" value="UniProtKB-UniRule"/>
</dbReference>
<comment type="caution">
    <text evidence="11">The sequence shown here is derived from an EMBL/GenBank/DDBJ whole genome shotgun (WGS) entry which is preliminary data.</text>
</comment>
<evidence type="ECO:0000256" key="9">
    <source>
        <dbReference type="HAMAP-Rule" id="MF_00181"/>
    </source>
</evidence>